<accession>A0AAE3DL75</accession>
<comment type="caution">
    <text evidence="3">The sequence shown here is derived from an EMBL/GenBank/DDBJ whole genome shotgun (WGS) entry which is preliminary data.</text>
</comment>
<dbReference type="Pfam" id="PF01381">
    <property type="entry name" value="HTH_3"/>
    <property type="match status" value="1"/>
</dbReference>
<dbReference type="PROSITE" id="PS50943">
    <property type="entry name" value="HTH_CROC1"/>
    <property type="match status" value="1"/>
</dbReference>
<dbReference type="Proteomes" id="UP001198962">
    <property type="component" value="Unassembled WGS sequence"/>
</dbReference>
<dbReference type="InterPro" id="IPR010982">
    <property type="entry name" value="Lambda_DNA-bd_dom_sf"/>
</dbReference>
<dbReference type="SMART" id="SM00530">
    <property type="entry name" value="HTH_XRE"/>
    <property type="match status" value="1"/>
</dbReference>
<evidence type="ECO:0000313" key="3">
    <source>
        <dbReference type="EMBL" id="MCC2164748.1"/>
    </source>
</evidence>
<evidence type="ECO:0000256" key="1">
    <source>
        <dbReference type="ARBA" id="ARBA00023125"/>
    </source>
</evidence>
<dbReference type="EMBL" id="JAJEPU010000019">
    <property type="protein sequence ID" value="MCC2164748.1"/>
    <property type="molecule type" value="Genomic_DNA"/>
</dbReference>
<dbReference type="Gene3D" id="1.10.260.40">
    <property type="entry name" value="lambda repressor-like DNA-binding domains"/>
    <property type="match status" value="1"/>
</dbReference>
<dbReference type="GO" id="GO:0003677">
    <property type="term" value="F:DNA binding"/>
    <property type="evidence" value="ECO:0007669"/>
    <property type="project" value="UniProtKB-KW"/>
</dbReference>
<proteinExistence type="predicted"/>
<protein>
    <submittedName>
        <fullName evidence="3">Helix-turn-helix domain-containing protein</fullName>
    </submittedName>
</protein>
<evidence type="ECO:0000259" key="2">
    <source>
        <dbReference type="PROSITE" id="PS50943"/>
    </source>
</evidence>
<reference evidence="3" key="1">
    <citation type="submission" date="2021-10" db="EMBL/GenBank/DDBJ databases">
        <title>Anaerobic single-cell dispensing facilitates the cultivation of human gut bacteria.</title>
        <authorList>
            <person name="Afrizal A."/>
        </authorList>
    </citation>
    <scope>NUCLEOTIDE SEQUENCE</scope>
    <source>
        <strain evidence="3">CLA-AA-H274</strain>
    </source>
</reference>
<keyword evidence="4" id="KW-1185">Reference proteome</keyword>
<name>A0AAE3DL75_9FIRM</name>
<organism evidence="3 4">
    <name type="scientific">Brotaphodocola catenula</name>
    <dbReference type="NCBI Taxonomy" id="2885361"/>
    <lineage>
        <taxon>Bacteria</taxon>
        <taxon>Bacillati</taxon>
        <taxon>Bacillota</taxon>
        <taxon>Clostridia</taxon>
        <taxon>Lachnospirales</taxon>
        <taxon>Lachnospiraceae</taxon>
        <taxon>Brotaphodocola</taxon>
    </lineage>
</organism>
<dbReference type="AlphaFoldDB" id="A0AAE3DL75"/>
<dbReference type="SUPFAM" id="SSF47413">
    <property type="entry name" value="lambda repressor-like DNA-binding domains"/>
    <property type="match status" value="1"/>
</dbReference>
<dbReference type="PANTHER" id="PTHR46558:SF4">
    <property type="entry name" value="DNA-BIDING PHAGE PROTEIN"/>
    <property type="match status" value="1"/>
</dbReference>
<gene>
    <name evidence="3" type="ORF">LKD32_07620</name>
</gene>
<feature type="domain" description="HTH cro/C1-type" evidence="2">
    <location>
        <begin position="9"/>
        <end position="63"/>
    </location>
</feature>
<evidence type="ECO:0000313" key="4">
    <source>
        <dbReference type="Proteomes" id="UP001198962"/>
    </source>
</evidence>
<dbReference type="RefSeq" id="WP_308451301.1">
    <property type="nucleotide sequence ID" value="NZ_JAJEPU010000019.1"/>
</dbReference>
<sequence length="109" mass="12950">MILRTADRIRELRTKNNLTQADLARLLYVTRSSVNAWEMAVAIPSTEKIAELCRLLHTTSDYLLGLDQDEMLPISHYSQEEKELLYRMMHYFDEIRHHFASEEEHENQN</sequence>
<dbReference type="PANTHER" id="PTHR46558">
    <property type="entry name" value="TRACRIPTIONAL REGULATORY PROTEIN-RELATED-RELATED"/>
    <property type="match status" value="1"/>
</dbReference>
<dbReference type="InterPro" id="IPR001387">
    <property type="entry name" value="Cro/C1-type_HTH"/>
</dbReference>
<keyword evidence="1" id="KW-0238">DNA-binding</keyword>
<dbReference type="CDD" id="cd00093">
    <property type="entry name" value="HTH_XRE"/>
    <property type="match status" value="1"/>
</dbReference>